<dbReference type="CDD" id="cd14359">
    <property type="entry name" value="UBA_AeNAC"/>
    <property type="match status" value="1"/>
</dbReference>
<dbReference type="PROSITE" id="PS51151">
    <property type="entry name" value="NAC_AB"/>
    <property type="match status" value="1"/>
</dbReference>
<evidence type="ECO:0000313" key="7">
    <source>
        <dbReference type="EMBL" id="OUJ18267.1"/>
    </source>
</evidence>
<proteinExistence type="inferred from homology"/>
<dbReference type="GO" id="GO:0003723">
    <property type="term" value="F:RNA binding"/>
    <property type="evidence" value="ECO:0007669"/>
    <property type="project" value="UniProtKB-UniRule"/>
</dbReference>
<comment type="subunit">
    <text evidence="4">Homodimer. Interacts with the ribosome. Binds ribosomal RNA.</text>
</comment>
<dbReference type="InterPro" id="IPR005231">
    <property type="entry name" value="NAC_arc"/>
</dbReference>
<dbReference type="RefSeq" id="WP_086637555.1">
    <property type="nucleotide sequence ID" value="NZ_MRZU01000004.1"/>
</dbReference>
<name>A0A1Y3GAH7_9EURY</name>
<dbReference type="Gene3D" id="1.10.8.10">
    <property type="entry name" value="DNA helicase RuvA subunit, C-terminal domain"/>
    <property type="match status" value="1"/>
</dbReference>
<evidence type="ECO:0000313" key="8">
    <source>
        <dbReference type="Proteomes" id="UP000195137"/>
    </source>
</evidence>
<dbReference type="InterPro" id="IPR002715">
    <property type="entry name" value="Nas_poly-pep-assoc_cplx_dom"/>
</dbReference>
<dbReference type="NCBIfam" id="TIGR00264">
    <property type="entry name" value="archaeal-type nascent polypeptide-associated complex protein"/>
    <property type="match status" value="1"/>
</dbReference>
<keyword evidence="3 4" id="KW-0653">Protein transport</keyword>
<dbReference type="OrthoDB" id="53273at2157"/>
<feature type="domain" description="NAC-A/B" evidence="6">
    <location>
        <begin position="8"/>
        <end position="76"/>
    </location>
</feature>
<dbReference type="Pfam" id="PF01849">
    <property type="entry name" value="NAC"/>
    <property type="match status" value="1"/>
</dbReference>
<evidence type="ECO:0000256" key="4">
    <source>
        <dbReference type="HAMAP-Rule" id="MF_00814"/>
    </source>
</evidence>
<dbReference type="Proteomes" id="UP000195137">
    <property type="component" value="Unassembled WGS sequence"/>
</dbReference>
<comment type="caution">
    <text evidence="7">The sequence shown here is derived from an EMBL/GenBank/DDBJ whole genome shotgun (WGS) entry which is preliminary data.</text>
</comment>
<gene>
    <name evidence="4" type="primary">nac</name>
    <name evidence="7" type="ORF">AMET1_1178</name>
</gene>
<evidence type="ECO:0000256" key="2">
    <source>
        <dbReference type="ARBA" id="ARBA00022884"/>
    </source>
</evidence>
<dbReference type="SUPFAM" id="SSF46934">
    <property type="entry name" value="UBA-like"/>
    <property type="match status" value="1"/>
</dbReference>
<dbReference type="Gene3D" id="2.20.70.30">
    <property type="entry name" value="Nascent polypeptide-associated complex domain"/>
    <property type="match status" value="1"/>
</dbReference>
<reference evidence="7 8" key="1">
    <citation type="submission" date="2016-12" db="EMBL/GenBank/DDBJ databases">
        <title>Discovery of methanogenic haloarchaea.</title>
        <authorList>
            <person name="Sorokin D.Y."/>
            <person name="Makarova K.S."/>
            <person name="Abbas B."/>
            <person name="Ferrer M."/>
            <person name="Golyshin P.N."/>
        </authorList>
    </citation>
    <scope>NUCLEOTIDE SEQUENCE [LARGE SCALE GENOMIC DNA]</scope>
    <source>
        <strain evidence="7">AMET1</strain>
    </source>
</reference>
<dbReference type="InterPro" id="IPR009060">
    <property type="entry name" value="UBA-like_sf"/>
</dbReference>
<keyword evidence="2 4" id="KW-0694">RNA-binding</keyword>
<dbReference type="GO" id="GO:0015031">
    <property type="term" value="P:protein transport"/>
    <property type="evidence" value="ECO:0007669"/>
    <property type="project" value="UniProtKB-UniRule"/>
</dbReference>
<dbReference type="Pfam" id="PF19026">
    <property type="entry name" value="UBA_HYPK"/>
    <property type="match status" value="1"/>
</dbReference>
<evidence type="ECO:0000256" key="1">
    <source>
        <dbReference type="ARBA" id="ARBA00022448"/>
    </source>
</evidence>
<dbReference type="EMBL" id="MRZU01000004">
    <property type="protein sequence ID" value="OUJ18267.1"/>
    <property type="molecule type" value="Genomic_DNA"/>
</dbReference>
<keyword evidence="8" id="KW-1185">Reference proteome</keyword>
<evidence type="ECO:0000256" key="3">
    <source>
        <dbReference type="ARBA" id="ARBA00022927"/>
    </source>
</evidence>
<comment type="similarity">
    <text evidence="4">Belongs to the NAC-alpha family.</text>
</comment>
<dbReference type="SMART" id="SM01407">
    <property type="entry name" value="NAC"/>
    <property type="match status" value="1"/>
</dbReference>
<evidence type="ECO:0000256" key="5">
    <source>
        <dbReference type="NCBIfam" id="TIGR00264"/>
    </source>
</evidence>
<dbReference type="InterPro" id="IPR044034">
    <property type="entry name" value="NAC-like_UBA"/>
</dbReference>
<sequence length="115" mass="13149">MFPGMRGGFDQRKMDQLMKQMGIDIEELEDVEEVVIKTAEKDLVFKKADVTVMDAKGQKTYQVIGNPEEIKKEITPDEEDVKFVMEQTNCNEEEAIEALKEYEGDIAEAIISLEE</sequence>
<evidence type="ECO:0000259" key="6">
    <source>
        <dbReference type="PROSITE" id="PS51151"/>
    </source>
</evidence>
<dbReference type="InterPro" id="IPR038187">
    <property type="entry name" value="NAC_A/B_dom_sf"/>
</dbReference>
<organism evidence="7 8">
    <name type="scientific">Methanonatronarchaeum thermophilum</name>
    <dbReference type="NCBI Taxonomy" id="1927129"/>
    <lineage>
        <taxon>Archaea</taxon>
        <taxon>Methanobacteriati</taxon>
        <taxon>Methanobacteriota</taxon>
        <taxon>Methanonatronarchaeia</taxon>
        <taxon>Methanonatronarchaeales</taxon>
        <taxon>Methanonatronarchaeaceae</taxon>
        <taxon>Methanonatronarchaeum</taxon>
    </lineage>
</organism>
<keyword evidence="1 4" id="KW-0813">Transport</keyword>
<dbReference type="HAMAP" id="MF_00814">
    <property type="entry name" value="NAC_arch"/>
    <property type="match status" value="1"/>
</dbReference>
<protein>
    <recommendedName>
        <fullName evidence="4 5">Nascent polypeptide-associated complex protein</fullName>
    </recommendedName>
</protein>
<dbReference type="AlphaFoldDB" id="A0A1Y3GAH7"/>
<accession>A0A1Y3GAH7</accession>
<comment type="function">
    <text evidence="4">Contacts the emerging nascent chain on the ribosome.</text>
</comment>